<dbReference type="SMART" id="SM00360">
    <property type="entry name" value="RRM"/>
    <property type="match status" value="3"/>
</dbReference>
<feature type="compositionally biased region" description="Low complexity" evidence="4">
    <location>
        <begin position="763"/>
        <end position="778"/>
    </location>
</feature>
<gene>
    <name evidence="6" type="ORF">CLIB1423_15S01508</name>
</gene>
<evidence type="ECO:0000256" key="3">
    <source>
        <dbReference type="PROSITE-ProRule" id="PRU00176"/>
    </source>
</evidence>
<feature type="compositionally biased region" description="Pro residues" evidence="4">
    <location>
        <begin position="650"/>
        <end position="663"/>
    </location>
</feature>
<dbReference type="AlphaFoldDB" id="A0A9P0QRL2"/>
<feature type="compositionally biased region" description="Low complexity" evidence="4">
    <location>
        <begin position="447"/>
        <end position="458"/>
    </location>
</feature>
<feature type="compositionally biased region" description="Gly residues" evidence="4">
    <location>
        <begin position="395"/>
        <end position="405"/>
    </location>
</feature>
<feature type="compositionally biased region" description="Low complexity" evidence="4">
    <location>
        <begin position="679"/>
        <end position="696"/>
    </location>
</feature>
<feature type="domain" description="RRM" evidence="5">
    <location>
        <begin position="126"/>
        <end position="231"/>
    </location>
</feature>
<feature type="compositionally biased region" description="Polar residues" evidence="4">
    <location>
        <begin position="43"/>
        <end position="54"/>
    </location>
</feature>
<reference evidence="6" key="1">
    <citation type="submission" date="2022-03" db="EMBL/GenBank/DDBJ databases">
        <authorList>
            <person name="Legras J.-L."/>
            <person name="Devillers H."/>
            <person name="Grondin C."/>
        </authorList>
    </citation>
    <scope>NUCLEOTIDE SEQUENCE</scope>
    <source>
        <strain evidence="6">CLIB 1423</strain>
    </source>
</reference>
<keyword evidence="2 3" id="KW-0694">RNA-binding</keyword>
<comment type="caution">
    <text evidence="6">The sequence shown here is derived from an EMBL/GenBank/DDBJ whole genome shotgun (WGS) entry which is preliminary data.</text>
</comment>
<dbReference type="SUPFAM" id="SSF54928">
    <property type="entry name" value="RNA-binding domain, RBD"/>
    <property type="match status" value="3"/>
</dbReference>
<name>A0A9P0QRL2_9ASCO</name>
<feature type="region of interest" description="Disordered" evidence="4">
    <location>
        <begin position="325"/>
        <end position="506"/>
    </location>
</feature>
<dbReference type="GO" id="GO:0003729">
    <property type="term" value="F:mRNA binding"/>
    <property type="evidence" value="ECO:0007669"/>
    <property type="project" value="InterPro"/>
</dbReference>
<dbReference type="InterPro" id="IPR012677">
    <property type="entry name" value="Nucleotide-bd_a/b_plait_sf"/>
</dbReference>
<feature type="compositionally biased region" description="Basic and acidic residues" evidence="4">
    <location>
        <begin position="804"/>
        <end position="824"/>
    </location>
</feature>
<proteinExistence type="predicted"/>
<feature type="region of interest" description="Disordered" evidence="4">
    <location>
        <begin position="631"/>
        <end position="824"/>
    </location>
</feature>
<organism evidence="6 7">
    <name type="scientific">[Candida] railenensis</name>
    <dbReference type="NCBI Taxonomy" id="45579"/>
    <lineage>
        <taxon>Eukaryota</taxon>
        <taxon>Fungi</taxon>
        <taxon>Dikarya</taxon>
        <taxon>Ascomycota</taxon>
        <taxon>Saccharomycotina</taxon>
        <taxon>Pichiomycetes</taxon>
        <taxon>Debaryomycetaceae</taxon>
        <taxon>Kurtzmaniella</taxon>
    </lineage>
</organism>
<evidence type="ECO:0000256" key="1">
    <source>
        <dbReference type="ARBA" id="ARBA00022737"/>
    </source>
</evidence>
<dbReference type="Proteomes" id="UP000837801">
    <property type="component" value="Unassembled WGS sequence"/>
</dbReference>
<keyword evidence="7" id="KW-1185">Reference proteome</keyword>
<feature type="compositionally biased region" description="Low complexity" evidence="4">
    <location>
        <begin position="376"/>
        <end position="394"/>
    </location>
</feature>
<feature type="compositionally biased region" description="Low complexity" evidence="4">
    <location>
        <begin position="472"/>
        <end position="493"/>
    </location>
</feature>
<dbReference type="EMBL" id="CAKXYY010000015">
    <property type="protein sequence ID" value="CAH2354230.1"/>
    <property type="molecule type" value="Genomic_DNA"/>
</dbReference>
<dbReference type="Pfam" id="PF00076">
    <property type="entry name" value="RRM_1"/>
    <property type="match status" value="2"/>
</dbReference>
<protein>
    <recommendedName>
        <fullName evidence="5">RRM domain-containing protein</fullName>
    </recommendedName>
</protein>
<sequence>MSFVTNNPEQKDDSDQLSSVSSLGHAQPQILTQSQAPPAVSPPHTTAVASSQHQQEQEMLLNYTVPNPPVSTQQSSAAASAVAAASAAAMSNSQANSSVGNYGPDGQIQSQSASFDADLNKVNPPRTLWMGDLDPWLEEAAIADLWWQVLGKKVTVKIIKPKIQQQHQQVNENGLTHSGYCFIEFETFDDAQQALGLNGQLLPDIAIPSQQKFLNNPDNQKKYFRLNWASGATLSAPIIQTPEYSLFVGDLSASTTEAHLLAFFQKSFPNSIKTVRVMTDPVSGKSRCFGFVRFADESHRQMALVELQGAWFGGRPLRLALATPRNSNRQQQNHNQQHQYQQHHSFQQQHHFQQGHHFHQDQQFQQPRFTRSPIPQGNYYYGGYEQQNQELMGPGVPGSSGGAPGVPGPGPGNYYHHQWHDPRAQQVNSPIPPPPVQPQGNFQEQHQQQSTDTSDTSSVKSPVLTATQTGNSIGPSSTSSSGQGQNQAQGPPSLGHGQPFTDPNNTTVFVGGLSSEVNEPTLFMLFKPFGLIQQVKIPPGKNCGFIKYSTRVEAEDAIAAMQGFIIGGNRVRLSWGRVSLNNKKYQQQQQQVAQAAQIEAAAALSMGLDPASAIAAAAAVAAGGYTPTLPGHVHQPPPPGAAYHMMHPAHAPPPPHMGMPPPMHMQNYRPNEDNREDQQQQQGQQQQSSSPSSSQQIPNGYLPPAYLGGSPVPPNASANADGLLNSMANMNLGNSGSQENPNYPNPSMYLQGPVPGAPGQVHGPGAQGYPGMYQYQPYLAPGTAPQFESQDRDNEADDNNTNNQKEESGSESKSKSKDTPTGEE</sequence>
<evidence type="ECO:0000259" key="5">
    <source>
        <dbReference type="PROSITE" id="PS50102"/>
    </source>
</evidence>
<dbReference type="PANTHER" id="PTHR47640">
    <property type="entry name" value="TRNA SELENOCYSTEINE 1-ASSOCIATED PROTEIN 1-RELATED-RELATED"/>
    <property type="match status" value="1"/>
</dbReference>
<keyword evidence="1" id="KW-0677">Repeat</keyword>
<feature type="domain" description="RRM" evidence="5">
    <location>
        <begin position="506"/>
        <end position="578"/>
    </location>
</feature>
<dbReference type="InterPro" id="IPR000504">
    <property type="entry name" value="RRM_dom"/>
</dbReference>
<dbReference type="OrthoDB" id="446113at2759"/>
<evidence type="ECO:0000256" key="4">
    <source>
        <dbReference type="SAM" id="MobiDB-lite"/>
    </source>
</evidence>
<dbReference type="Gene3D" id="3.30.70.330">
    <property type="match status" value="3"/>
</dbReference>
<evidence type="ECO:0000313" key="7">
    <source>
        <dbReference type="Proteomes" id="UP000837801"/>
    </source>
</evidence>
<dbReference type="GO" id="GO:0005829">
    <property type="term" value="C:cytosol"/>
    <property type="evidence" value="ECO:0007669"/>
    <property type="project" value="TreeGrafter"/>
</dbReference>
<dbReference type="InterPro" id="IPR035979">
    <property type="entry name" value="RBD_domain_sf"/>
</dbReference>
<feature type="compositionally biased region" description="Polar residues" evidence="4">
    <location>
        <begin position="726"/>
        <end position="742"/>
    </location>
</feature>
<dbReference type="PROSITE" id="PS50102">
    <property type="entry name" value="RRM"/>
    <property type="match status" value="3"/>
</dbReference>
<feature type="domain" description="RRM" evidence="5">
    <location>
        <begin position="244"/>
        <end position="324"/>
    </location>
</feature>
<evidence type="ECO:0000313" key="6">
    <source>
        <dbReference type="EMBL" id="CAH2354230.1"/>
    </source>
</evidence>
<feature type="region of interest" description="Disordered" evidence="4">
    <location>
        <begin position="1"/>
        <end position="56"/>
    </location>
</feature>
<feature type="compositionally biased region" description="Low complexity" evidence="4">
    <location>
        <begin position="330"/>
        <end position="352"/>
    </location>
</feature>
<dbReference type="InterPro" id="IPR050825">
    <property type="entry name" value="RBM42_RBP45_47-like"/>
</dbReference>
<accession>A0A9P0QRL2</accession>
<dbReference type="PANTHER" id="PTHR47640:SF10">
    <property type="entry name" value="TRNA SELENOCYSTEINE 1-ASSOCIATED PROTEIN 1-RELATED"/>
    <property type="match status" value="1"/>
</dbReference>
<evidence type="ECO:0000256" key="2">
    <source>
        <dbReference type="ARBA" id="ARBA00022884"/>
    </source>
</evidence>